<comment type="similarity">
    <text evidence="1">Belongs to the LDH2/MDH2 oxidoreductase family.</text>
</comment>
<evidence type="ECO:0000256" key="1">
    <source>
        <dbReference type="ARBA" id="ARBA00006056"/>
    </source>
</evidence>
<keyword evidence="2" id="KW-0560">Oxidoreductase</keyword>
<evidence type="ECO:0000313" key="5">
    <source>
        <dbReference type="Proteomes" id="UP000681425"/>
    </source>
</evidence>
<reference evidence="4" key="1">
    <citation type="submission" date="2021-04" db="EMBL/GenBank/DDBJ databases">
        <title>Isolation of p-tert-butylphenol degrading bacteria Sphingobium phenoxybenzoativorans Tas13 from active sludge.</title>
        <authorList>
            <person name="Li Y."/>
        </authorList>
    </citation>
    <scope>NUCLEOTIDE SEQUENCE</scope>
    <source>
        <strain evidence="4">Tas13</strain>
    </source>
</reference>
<dbReference type="Gene3D" id="1.10.1530.10">
    <property type="match status" value="1"/>
</dbReference>
<dbReference type="EMBL" id="CP073910">
    <property type="protein sequence ID" value="QUT07825.1"/>
    <property type="molecule type" value="Genomic_DNA"/>
</dbReference>
<organism evidence="4 5">
    <name type="scientific">Sphingobium phenoxybenzoativorans</name>
    <dbReference type="NCBI Taxonomy" id="1592790"/>
    <lineage>
        <taxon>Bacteria</taxon>
        <taxon>Pseudomonadati</taxon>
        <taxon>Pseudomonadota</taxon>
        <taxon>Alphaproteobacteria</taxon>
        <taxon>Sphingomonadales</taxon>
        <taxon>Sphingomonadaceae</taxon>
        <taxon>Sphingobium</taxon>
    </lineage>
</organism>
<dbReference type="PANTHER" id="PTHR11091:SF0">
    <property type="entry name" value="MALATE DEHYDROGENASE"/>
    <property type="match status" value="1"/>
</dbReference>
<dbReference type="GO" id="GO:0016491">
    <property type="term" value="F:oxidoreductase activity"/>
    <property type="evidence" value="ECO:0007669"/>
    <property type="project" value="UniProtKB-KW"/>
</dbReference>
<dbReference type="InterPro" id="IPR003767">
    <property type="entry name" value="Malate/L-lactate_DH-like"/>
</dbReference>
<protein>
    <submittedName>
        <fullName evidence="4">Ldh family oxidoreductase</fullName>
    </submittedName>
</protein>
<feature type="region of interest" description="Disordered" evidence="3">
    <location>
        <begin position="280"/>
        <end position="304"/>
    </location>
</feature>
<proteinExistence type="inferred from homology"/>
<name>A0A975Q3A0_9SPHN</name>
<dbReference type="InterPro" id="IPR036111">
    <property type="entry name" value="Mal/L-sulfo/L-lacto_DH-like_sf"/>
</dbReference>
<dbReference type="SUPFAM" id="SSF89733">
    <property type="entry name" value="L-sulfolactate dehydrogenase-like"/>
    <property type="match status" value="1"/>
</dbReference>
<dbReference type="InterPro" id="IPR043143">
    <property type="entry name" value="Mal/L-sulf/L-lact_DH-like_NADP"/>
</dbReference>
<dbReference type="InterPro" id="IPR043144">
    <property type="entry name" value="Mal/L-sulf/L-lact_DH-like_ah"/>
</dbReference>
<evidence type="ECO:0000256" key="2">
    <source>
        <dbReference type="ARBA" id="ARBA00023002"/>
    </source>
</evidence>
<dbReference type="Pfam" id="PF02615">
    <property type="entry name" value="Ldh_2"/>
    <property type="match status" value="1"/>
</dbReference>
<dbReference type="KEGG" id="spph:KFK14_10825"/>
<accession>A0A975Q3A0</accession>
<dbReference type="Gene3D" id="3.30.1370.60">
    <property type="entry name" value="Hypothetical oxidoreductase yiak, domain 2"/>
    <property type="match status" value="1"/>
</dbReference>
<sequence>MEISADEIKELGTRVLTRHGMKPEHADMVLDHLIDAAMSGHAFAGPPRIFSIVEMLRKVGPGEPIRTIRESASCAVIDGGGVTGYVTSLMAIDKAVALAKETGVGIVGVHNSWFSGRLSYYVDRAARAGMVAIHTASSRAVVAPHGSIDKLLGTNPVSLSFPADGDPLVIDFGTSAVALGEVLLRQRSGRELPEDTAVDEEGLPTTDPSGALAGAMLAWGGPRGSALSIAVQIFGALAGGAAPAADFQDSGFFFLVFDPAMLMPADKFKTQVSSFINDIKTSRPAPGQPPVRIPGEHGHKNRREGRVRGKIDLDDKVYAGLLALLDD</sequence>
<dbReference type="AlphaFoldDB" id="A0A975Q3A0"/>
<dbReference type="PANTHER" id="PTHR11091">
    <property type="entry name" value="OXIDOREDUCTASE-RELATED"/>
    <property type="match status" value="1"/>
</dbReference>
<dbReference type="Proteomes" id="UP000681425">
    <property type="component" value="Chromosome"/>
</dbReference>
<keyword evidence="5" id="KW-1185">Reference proteome</keyword>
<dbReference type="RefSeq" id="WP_070154485.1">
    <property type="nucleotide sequence ID" value="NZ_CP073910.1"/>
</dbReference>
<feature type="compositionally biased region" description="Basic and acidic residues" evidence="3">
    <location>
        <begin position="294"/>
        <end position="304"/>
    </location>
</feature>
<gene>
    <name evidence="4" type="ORF">KFK14_10825</name>
</gene>
<evidence type="ECO:0000313" key="4">
    <source>
        <dbReference type="EMBL" id="QUT07825.1"/>
    </source>
</evidence>
<evidence type="ECO:0000256" key="3">
    <source>
        <dbReference type="SAM" id="MobiDB-lite"/>
    </source>
</evidence>